<dbReference type="InterPro" id="IPR000713">
    <property type="entry name" value="Mur_ligase_N"/>
</dbReference>
<dbReference type="GO" id="GO:0005524">
    <property type="term" value="F:ATP binding"/>
    <property type="evidence" value="ECO:0007669"/>
    <property type="project" value="UniProtKB-UniRule"/>
</dbReference>
<dbReference type="HAMAP" id="MF_00046">
    <property type="entry name" value="MurC"/>
    <property type="match status" value="1"/>
</dbReference>
<sequence>MTGNSNRIHFIGIGGTGMSGIAKILMNMGYTVSGSDLKVSEALIRLRDAGARVFIGHNASNVEGADIVVVSSAIPKANPEYIRAIESNIPVIHRADMLSLLMTPKKGIAITGAHGKTTTTSMISLIMEKNGFDPTVIIGGELNDIGGNATLGKGEYLVAEADESDGSFMKLHPHIAVITNIENDHMDYYKNMNSMKKAFKKFIDNVNKDGFIIFGNDNKHVQELVKETNKEYYTVGINYPSDFMAKNVKMNGLITHFDVCFREKLLGKVELHVPGLHNILNATTAIAVGNRIGIDMEGMIEAIKTFRGVQRRFQIISDIRGIKVIDDYAHHPTEIKATLRAARNCNPKKIYAIFQPHRYTRTQLLAEEFGAAFIDADEVIITSIYSAGEQPIKGVSSALIINSLKRNEKNVVFIENKEDIADYILDRAMPGDYILTIGAGDINKIAYNIADKLEACPKEVIGEFREVN</sequence>
<dbReference type="GO" id="GO:0051301">
    <property type="term" value="P:cell division"/>
    <property type="evidence" value="ECO:0007669"/>
    <property type="project" value="UniProtKB-KW"/>
</dbReference>
<keyword evidence="8 14" id="KW-0067">ATP-binding</keyword>
<evidence type="ECO:0000256" key="14">
    <source>
        <dbReference type="HAMAP-Rule" id="MF_00046"/>
    </source>
</evidence>
<evidence type="ECO:0000313" key="18">
    <source>
        <dbReference type="EMBL" id="CCP25973.1"/>
    </source>
</evidence>
<comment type="catalytic activity">
    <reaction evidence="13 14">
        <text>UDP-N-acetyl-alpha-D-muramate + L-alanine + ATP = UDP-N-acetyl-alpha-D-muramoyl-L-alanine + ADP + phosphate + H(+)</text>
        <dbReference type="Rhea" id="RHEA:23372"/>
        <dbReference type="ChEBI" id="CHEBI:15378"/>
        <dbReference type="ChEBI" id="CHEBI:30616"/>
        <dbReference type="ChEBI" id="CHEBI:43474"/>
        <dbReference type="ChEBI" id="CHEBI:57972"/>
        <dbReference type="ChEBI" id="CHEBI:70757"/>
        <dbReference type="ChEBI" id="CHEBI:83898"/>
        <dbReference type="ChEBI" id="CHEBI:456216"/>
        <dbReference type="EC" id="6.3.2.8"/>
    </reaction>
</comment>
<keyword evidence="7 14" id="KW-0547">Nucleotide-binding</keyword>
<dbReference type="InterPro" id="IPR013221">
    <property type="entry name" value="Mur_ligase_cen"/>
</dbReference>
<keyword evidence="19" id="KW-1185">Reference proteome</keyword>
<name>F4LT18_TEPAE</name>
<dbReference type="PANTHER" id="PTHR43445">
    <property type="entry name" value="UDP-N-ACETYLMURAMATE--L-ALANINE LIGASE-RELATED"/>
    <property type="match status" value="1"/>
</dbReference>
<dbReference type="UniPathway" id="UPA00219"/>
<dbReference type="PATRIC" id="fig|1209989.3.peg.1381"/>
<evidence type="ECO:0000256" key="10">
    <source>
        <dbReference type="ARBA" id="ARBA00022984"/>
    </source>
</evidence>
<evidence type="ECO:0000256" key="5">
    <source>
        <dbReference type="ARBA" id="ARBA00022598"/>
    </source>
</evidence>
<dbReference type="SUPFAM" id="SSF53244">
    <property type="entry name" value="MurD-like peptide ligases, peptide-binding domain"/>
    <property type="match status" value="1"/>
</dbReference>
<dbReference type="KEGG" id="tae:TepiRe1_1242"/>
<keyword evidence="9 14" id="KW-0133">Cell shape</keyword>
<accession>L0S262</accession>
<evidence type="ECO:0000256" key="9">
    <source>
        <dbReference type="ARBA" id="ARBA00022960"/>
    </source>
</evidence>
<evidence type="ECO:0000256" key="3">
    <source>
        <dbReference type="ARBA" id="ARBA00012211"/>
    </source>
</evidence>
<evidence type="ECO:0000256" key="4">
    <source>
        <dbReference type="ARBA" id="ARBA00022490"/>
    </source>
</evidence>
<dbReference type="RefSeq" id="WP_013778210.1">
    <property type="nucleotide sequence ID" value="NC_015519.1"/>
</dbReference>
<dbReference type="Proteomes" id="UP000010802">
    <property type="component" value="Chromosome"/>
</dbReference>
<dbReference type="InterPro" id="IPR004101">
    <property type="entry name" value="Mur_ligase_C"/>
</dbReference>
<dbReference type="KEGG" id="tep:TepRe1_1141"/>
<dbReference type="PANTHER" id="PTHR43445:SF3">
    <property type="entry name" value="UDP-N-ACETYLMURAMATE--L-ALANINE LIGASE"/>
    <property type="match status" value="1"/>
</dbReference>
<dbReference type="Pfam" id="PF01225">
    <property type="entry name" value="Mur_ligase"/>
    <property type="match status" value="1"/>
</dbReference>
<evidence type="ECO:0000256" key="2">
    <source>
        <dbReference type="ARBA" id="ARBA00004752"/>
    </source>
</evidence>
<dbReference type="HOGENOM" id="CLU_028104_2_2_9"/>
<evidence type="ECO:0000259" key="16">
    <source>
        <dbReference type="Pfam" id="PF02875"/>
    </source>
</evidence>
<dbReference type="SUPFAM" id="SSF53623">
    <property type="entry name" value="MurD-like peptide ligases, catalytic domain"/>
    <property type="match status" value="1"/>
</dbReference>
<organism evidence="18 19">
    <name type="scientific">Tepidanaerobacter acetatoxydans (strain DSM 21804 / JCM 16047 / Re1)</name>
    <dbReference type="NCBI Taxonomy" id="1209989"/>
    <lineage>
        <taxon>Bacteria</taxon>
        <taxon>Bacillati</taxon>
        <taxon>Bacillota</taxon>
        <taxon>Clostridia</taxon>
        <taxon>Thermosediminibacterales</taxon>
        <taxon>Tepidanaerobacteraceae</taxon>
        <taxon>Tepidanaerobacter</taxon>
    </lineage>
</organism>
<dbReference type="Gene3D" id="3.40.50.720">
    <property type="entry name" value="NAD(P)-binding Rossmann-like Domain"/>
    <property type="match status" value="1"/>
</dbReference>
<comment type="similarity">
    <text evidence="14">Belongs to the MurCDEF family.</text>
</comment>
<evidence type="ECO:0000256" key="6">
    <source>
        <dbReference type="ARBA" id="ARBA00022618"/>
    </source>
</evidence>
<dbReference type="NCBIfam" id="TIGR01082">
    <property type="entry name" value="murC"/>
    <property type="match status" value="1"/>
</dbReference>
<reference evidence="19" key="1">
    <citation type="journal article" date="2013" name="Genome Announc.">
        <title>First genome sequence of a syntrophic acetate-oxidizing bacterium, Tepidanaerobacter acetatoxydans strain Re1.</title>
        <authorList>
            <person name="Manzoor S."/>
            <person name="Bongcam-Rudloff E."/>
            <person name="Schnurer A."/>
            <person name="Muller B."/>
        </authorList>
    </citation>
    <scope>NUCLEOTIDE SEQUENCE [LARGE SCALE GENOMIC DNA]</scope>
    <source>
        <strain evidence="19">Re1</strain>
    </source>
</reference>
<keyword evidence="4 14" id="KW-0963">Cytoplasm</keyword>
<gene>
    <name evidence="14 18" type="primary">murC</name>
    <name evidence="18" type="ordered locus">TEPIRE1_1242</name>
</gene>
<dbReference type="SUPFAM" id="SSF51984">
    <property type="entry name" value="MurCD N-terminal domain"/>
    <property type="match status" value="1"/>
</dbReference>
<dbReference type="EC" id="6.3.2.8" evidence="3 14"/>
<dbReference type="STRING" id="1209989.TepRe1_1141"/>
<dbReference type="eggNOG" id="COG0773">
    <property type="taxonomic scope" value="Bacteria"/>
</dbReference>
<evidence type="ECO:0000313" key="19">
    <source>
        <dbReference type="Proteomes" id="UP000010802"/>
    </source>
</evidence>
<dbReference type="GO" id="GO:0008360">
    <property type="term" value="P:regulation of cell shape"/>
    <property type="evidence" value="ECO:0007669"/>
    <property type="project" value="UniProtKB-KW"/>
</dbReference>
<protein>
    <recommendedName>
        <fullName evidence="3 14">UDP-N-acetylmuramate--L-alanine ligase</fullName>
        <ecNumber evidence="3 14">6.3.2.8</ecNumber>
    </recommendedName>
    <alternativeName>
        <fullName evidence="14">UDP-N-acetylmuramoyl-L-alanine synthetase</fullName>
    </alternativeName>
</protein>
<dbReference type="GO" id="GO:0008763">
    <property type="term" value="F:UDP-N-acetylmuramate-L-alanine ligase activity"/>
    <property type="evidence" value="ECO:0007669"/>
    <property type="project" value="UniProtKB-UniRule"/>
</dbReference>
<keyword evidence="10 14" id="KW-0573">Peptidoglycan synthesis</keyword>
<dbReference type="Gene3D" id="3.40.1190.10">
    <property type="entry name" value="Mur-like, catalytic domain"/>
    <property type="match status" value="1"/>
</dbReference>
<comment type="pathway">
    <text evidence="2 14">Cell wall biogenesis; peptidoglycan biosynthesis.</text>
</comment>
<comment type="function">
    <text evidence="14">Cell wall formation.</text>
</comment>
<feature type="domain" description="Mur ligase central" evidence="17">
    <location>
        <begin position="110"/>
        <end position="288"/>
    </location>
</feature>
<evidence type="ECO:0000256" key="7">
    <source>
        <dbReference type="ARBA" id="ARBA00022741"/>
    </source>
</evidence>
<evidence type="ECO:0000259" key="17">
    <source>
        <dbReference type="Pfam" id="PF08245"/>
    </source>
</evidence>
<dbReference type="Pfam" id="PF08245">
    <property type="entry name" value="Mur_ligase_M"/>
    <property type="match status" value="1"/>
</dbReference>
<evidence type="ECO:0000256" key="13">
    <source>
        <dbReference type="ARBA" id="ARBA00047833"/>
    </source>
</evidence>
<keyword evidence="6 14" id="KW-0132">Cell division</keyword>
<comment type="subcellular location">
    <subcellularLocation>
        <location evidence="1 14">Cytoplasm</location>
    </subcellularLocation>
</comment>
<dbReference type="AlphaFoldDB" id="F4LT18"/>
<feature type="domain" description="Mur ligase N-terminal catalytic" evidence="15">
    <location>
        <begin position="7"/>
        <end position="103"/>
    </location>
</feature>
<dbReference type="InterPro" id="IPR036615">
    <property type="entry name" value="Mur_ligase_C_dom_sf"/>
</dbReference>
<dbReference type="GO" id="GO:0009252">
    <property type="term" value="P:peptidoglycan biosynthetic process"/>
    <property type="evidence" value="ECO:0007669"/>
    <property type="project" value="UniProtKB-UniRule"/>
</dbReference>
<keyword evidence="5 14" id="KW-0436">Ligase</keyword>
<dbReference type="GO" id="GO:0071555">
    <property type="term" value="P:cell wall organization"/>
    <property type="evidence" value="ECO:0007669"/>
    <property type="project" value="UniProtKB-KW"/>
</dbReference>
<evidence type="ECO:0000256" key="12">
    <source>
        <dbReference type="ARBA" id="ARBA00023316"/>
    </source>
</evidence>
<keyword evidence="11 14" id="KW-0131">Cell cycle</keyword>
<evidence type="ECO:0000256" key="8">
    <source>
        <dbReference type="ARBA" id="ARBA00022840"/>
    </source>
</evidence>
<dbReference type="Pfam" id="PF02875">
    <property type="entry name" value="Mur_ligase_C"/>
    <property type="match status" value="1"/>
</dbReference>
<dbReference type="InterPro" id="IPR036565">
    <property type="entry name" value="Mur-like_cat_sf"/>
</dbReference>
<dbReference type="EMBL" id="HF563609">
    <property type="protein sequence ID" value="CCP25973.1"/>
    <property type="molecule type" value="Genomic_DNA"/>
</dbReference>
<accession>F4LT18</accession>
<dbReference type="Gene3D" id="3.90.190.20">
    <property type="entry name" value="Mur ligase, C-terminal domain"/>
    <property type="match status" value="1"/>
</dbReference>
<dbReference type="InterPro" id="IPR050061">
    <property type="entry name" value="MurCDEF_pg_biosynth"/>
</dbReference>
<keyword evidence="12 14" id="KW-0961">Cell wall biogenesis/degradation</keyword>
<proteinExistence type="inferred from homology"/>
<dbReference type="OrthoDB" id="9804126at2"/>
<dbReference type="InterPro" id="IPR005758">
    <property type="entry name" value="UDP-N-AcMur_Ala_ligase_MurC"/>
</dbReference>
<dbReference type="GO" id="GO:0005737">
    <property type="term" value="C:cytoplasm"/>
    <property type="evidence" value="ECO:0007669"/>
    <property type="project" value="UniProtKB-SubCell"/>
</dbReference>
<evidence type="ECO:0000256" key="1">
    <source>
        <dbReference type="ARBA" id="ARBA00004496"/>
    </source>
</evidence>
<evidence type="ECO:0000259" key="15">
    <source>
        <dbReference type="Pfam" id="PF01225"/>
    </source>
</evidence>
<evidence type="ECO:0000256" key="11">
    <source>
        <dbReference type="ARBA" id="ARBA00023306"/>
    </source>
</evidence>
<feature type="binding site" evidence="14">
    <location>
        <begin position="112"/>
        <end position="118"/>
    </location>
    <ligand>
        <name>ATP</name>
        <dbReference type="ChEBI" id="CHEBI:30616"/>
    </ligand>
</feature>
<feature type="domain" description="Mur ligase C-terminal" evidence="16">
    <location>
        <begin position="311"/>
        <end position="440"/>
    </location>
</feature>